<sequence>MKLDRYDIALVNGTGKEDARPMLQNVHLNKGRLEVADGFMLAFRETDVTPEEKEITTLLPAKILRTIKSTTKRQAILAVGTEELQVRYQNETGEPVDFNPTLSFHPGDTSGTYPELTQLFPKDTTKKAHIAVGVGLLKRLLACLPDDGHLRIGITEPDKPLEFECSNMDRPIRGLVMPMFVDWQDFKWYRESEPEGKALTPNQ</sequence>
<name>A0A6M3LJ28_9ZZZZ</name>
<dbReference type="AlphaFoldDB" id="A0A6M3LJ28"/>
<reference evidence="1" key="1">
    <citation type="submission" date="2020-03" db="EMBL/GenBank/DDBJ databases">
        <title>The deep terrestrial virosphere.</title>
        <authorList>
            <person name="Holmfeldt K."/>
            <person name="Nilsson E."/>
            <person name="Simone D."/>
            <person name="Lopez-Fernandez M."/>
            <person name="Wu X."/>
            <person name="de Brujin I."/>
            <person name="Lundin D."/>
            <person name="Andersson A."/>
            <person name="Bertilsson S."/>
            <person name="Dopson M."/>
        </authorList>
    </citation>
    <scope>NUCLEOTIDE SEQUENCE</scope>
    <source>
        <strain evidence="1">MM415B03722</strain>
    </source>
</reference>
<evidence type="ECO:0000313" key="1">
    <source>
        <dbReference type="EMBL" id="QJA94830.1"/>
    </source>
</evidence>
<protein>
    <recommendedName>
        <fullName evidence="2">DNA polymerase</fullName>
    </recommendedName>
</protein>
<proteinExistence type="predicted"/>
<dbReference type="EMBL" id="MT143264">
    <property type="protein sequence ID" value="QJA94830.1"/>
    <property type="molecule type" value="Genomic_DNA"/>
</dbReference>
<evidence type="ECO:0008006" key="2">
    <source>
        <dbReference type="Google" id="ProtNLM"/>
    </source>
</evidence>
<organism evidence="1">
    <name type="scientific">viral metagenome</name>
    <dbReference type="NCBI Taxonomy" id="1070528"/>
    <lineage>
        <taxon>unclassified sequences</taxon>
        <taxon>metagenomes</taxon>
        <taxon>organismal metagenomes</taxon>
    </lineage>
</organism>
<accession>A0A6M3LJ28</accession>
<gene>
    <name evidence="1" type="ORF">MM415B03722_0004</name>
</gene>
<dbReference type="Gene3D" id="3.10.150.10">
    <property type="entry name" value="DNA Polymerase III, subunit A, domain 2"/>
    <property type="match status" value="1"/>
</dbReference>